<feature type="compositionally biased region" description="Low complexity" evidence="2">
    <location>
        <begin position="91"/>
        <end position="113"/>
    </location>
</feature>
<dbReference type="Proteomes" id="UP001138540">
    <property type="component" value="Unassembled WGS sequence"/>
</dbReference>
<feature type="domain" description="HTH merR-type" evidence="3">
    <location>
        <begin position="8"/>
        <end position="78"/>
    </location>
</feature>
<evidence type="ECO:0000313" key="5">
    <source>
        <dbReference type="Proteomes" id="UP001138540"/>
    </source>
</evidence>
<name>A0ABR6NDT4_9SPHN</name>
<feature type="region of interest" description="Disordered" evidence="2">
    <location>
        <begin position="75"/>
        <end position="117"/>
    </location>
</feature>
<dbReference type="Pfam" id="PF13411">
    <property type="entry name" value="MerR_1"/>
    <property type="match status" value="1"/>
</dbReference>
<evidence type="ECO:0000256" key="1">
    <source>
        <dbReference type="ARBA" id="ARBA00023125"/>
    </source>
</evidence>
<accession>A0ABR6NDT4</accession>
<sequence>MAKDDGAFLTIGELAQELGVAQHILRYWETRFPQLRPLQRSGNRRYYRPRDVEIARRINRLLNEEGFTVKGAQRALAGRSPAPADMPAPAPAANDAATAPTDAAPALQQAAPVAPVPPAGPQGVLPIGDLPVAARPAPRQVAQTDLALLIARLTVIRQNLADAIEGA</sequence>
<dbReference type="InterPro" id="IPR009061">
    <property type="entry name" value="DNA-bd_dom_put_sf"/>
</dbReference>
<comment type="caution">
    <text evidence="4">The sequence shown here is derived from an EMBL/GenBank/DDBJ whole genome shotgun (WGS) entry which is preliminary data.</text>
</comment>
<protein>
    <submittedName>
        <fullName evidence="4">DNA-binding transcriptional MerR regulator</fullName>
    </submittedName>
</protein>
<proteinExistence type="predicted"/>
<dbReference type="InterPro" id="IPR047057">
    <property type="entry name" value="MerR_fam"/>
</dbReference>
<dbReference type="SUPFAM" id="SSF46955">
    <property type="entry name" value="Putative DNA-binding domain"/>
    <property type="match status" value="1"/>
</dbReference>
<gene>
    <name evidence="4" type="ORF">HNP60_000657</name>
</gene>
<dbReference type="InterPro" id="IPR000551">
    <property type="entry name" value="MerR-type_HTH_dom"/>
</dbReference>
<keyword evidence="1 4" id="KW-0238">DNA-binding</keyword>
<dbReference type="CDD" id="cd04765">
    <property type="entry name" value="HTH_MlrA-like_sg2"/>
    <property type="match status" value="1"/>
</dbReference>
<dbReference type="PANTHER" id="PTHR30204:SF15">
    <property type="entry name" value="BLL5018 PROTEIN"/>
    <property type="match status" value="1"/>
</dbReference>
<organism evidence="4 5">
    <name type="scientific">Sphingobium lignivorans</name>
    <dbReference type="NCBI Taxonomy" id="2735886"/>
    <lineage>
        <taxon>Bacteria</taxon>
        <taxon>Pseudomonadati</taxon>
        <taxon>Pseudomonadota</taxon>
        <taxon>Alphaproteobacteria</taxon>
        <taxon>Sphingomonadales</taxon>
        <taxon>Sphingomonadaceae</taxon>
        <taxon>Sphingobium</taxon>
    </lineage>
</organism>
<evidence type="ECO:0000256" key="2">
    <source>
        <dbReference type="SAM" id="MobiDB-lite"/>
    </source>
</evidence>
<dbReference type="PROSITE" id="PS50937">
    <property type="entry name" value="HTH_MERR_2"/>
    <property type="match status" value="1"/>
</dbReference>
<evidence type="ECO:0000259" key="3">
    <source>
        <dbReference type="PROSITE" id="PS50937"/>
    </source>
</evidence>
<reference evidence="4 5" key="1">
    <citation type="submission" date="2020-08" db="EMBL/GenBank/DDBJ databases">
        <title>Exploring microbial biodiversity for novel pathways involved in the catabolism of aromatic compounds derived from lignin.</title>
        <authorList>
            <person name="Elkins J."/>
        </authorList>
    </citation>
    <scope>NUCLEOTIDE SEQUENCE [LARGE SCALE GENOMIC DNA]</scope>
    <source>
        <strain evidence="4 5">B1D3A</strain>
    </source>
</reference>
<dbReference type="SMART" id="SM00422">
    <property type="entry name" value="HTH_MERR"/>
    <property type="match status" value="1"/>
</dbReference>
<dbReference type="GO" id="GO:0003677">
    <property type="term" value="F:DNA binding"/>
    <property type="evidence" value="ECO:0007669"/>
    <property type="project" value="UniProtKB-KW"/>
</dbReference>
<dbReference type="Gene3D" id="1.10.1660.10">
    <property type="match status" value="1"/>
</dbReference>
<dbReference type="EMBL" id="JACHKA010000001">
    <property type="protein sequence ID" value="MBB5984683.1"/>
    <property type="molecule type" value="Genomic_DNA"/>
</dbReference>
<dbReference type="PANTHER" id="PTHR30204">
    <property type="entry name" value="REDOX-CYCLING DRUG-SENSING TRANSCRIPTIONAL ACTIVATOR SOXR"/>
    <property type="match status" value="1"/>
</dbReference>
<evidence type="ECO:0000313" key="4">
    <source>
        <dbReference type="EMBL" id="MBB5984683.1"/>
    </source>
</evidence>
<keyword evidence="5" id="KW-1185">Reference proteome</keyword>